<dbReference type="Proteomes" id="UP001174936">
    <property type="component" value="Unassembled WGS sequence"/>
</dbReference>
<feature type="compositionally biased region" description="Low complexity" evidence="1">
    <location>
        <begin position="395"/>
        <end position="406"/>
    </location>
</feature>
<feature type="compositionally biased region" description="Polar residues" evidence="1">
    <location>
        <begin position="380"/>
        <end position="389"/>
    </location>
</feature>
<evidence type="ECO:0000313" key="4">
    <source>
        <dbReference type="Proteomes" id="UP001174936"/>
    </source>
</evidence>
<feature type="domain" description="Subtelomeric hrmA-associated cluster protein AFUB-079030/YDR124W-like helical bundle" evidence="2">
    <location>
        <begin position="192"/>
        <end position="337"/>
    </location>
</feature>
<name>A0AA40CPW3_9PEZI</name>
<reference evidence="3" key="1">
    <citation type="submission" date="2023-06" db="EMBL/GenBank/DDBJ databases">
        <title>Genome-scale phylogeny and comparative genomics of the fungal order Sordariales.</title>
        <authorList>
            <consortium name="Lawrence Berkeley National Laboratory"/>
            <person name="Hensen N."/>
            <person name="Bonometti L."/>
            <person name="Westerberg I."/>
            <person name="Brannstrom I.O."/>
            <person name="Guillou S."/>
            <person name="Cros-Aarteil S."/>
            <person name="Calhoun S."/>
            <person name="Haridas S."/>
            <person name="Kuo A."/>
            <person name="Mondo S."/>
            <person name="Pangilinan J."/>
            <person name="Riley R."/>
            <person name="Labutti K."/>
            <person name="Andreopoulos B."/>
            <person name="Lipzen A."/>
            <person name="Chen C."/>
            <person name="Yanf M."/>
            <person name="Daum C."/>
            <person name="Ng V."/>
            <person name="Clum A."/>
            <person name="Steindorff A."/>
            <person name="Ohm R."/>
            <person name="Martin F."/>
            <person name="Silar P."/>
            <person name="Natvig D."/>
            <person name="Lalanne C."/>
            <person name="Gautier V."/>
            <person name="Ament-Velasquez S.L."/>
            <person name="Kruys A."/>
            <person name="Hutchinson M.I."/>
            <person name="Powell A.J."/>
            <person name="Barry K."/>
            <person name="Miller A.N."/>
            <person name="Grigoriev I.V."/>
            <person name="Debuchy R."/>
            <person name="Gladieux P."/>
            <person name="Thoren M.H."/>
            <person name="Johannesson H."/>
        </authorList>
    </citation>
    <scope>NUCLEOTIDE SEQUENCE</scope>
    <source>
        <strain evidence="3">SMH2532-1</strain>
    </source>
</reference>
<sequence length="607" mass="67418">MVADWLRGQYPRPHWQADRGPPEHMQDDGRFSYETAAIRSPPMSIMQALREHCQIDCQGFFLGVVAEDGQVCTFSGPGKIPDDAVSTVFSAKKFLQFHKRAASVAGSGHEDAGFPYDDLYYRDGPDYSRQRRFMGMGRHHELGGIDHAEDDGLQPPFRRTRKRHRSNINRRGPGQDDDDPPVITRSKKGIKVGDSDELWEFYSTRFKNIQQNACKLIAKIWVKAVAPKKQTHNPYTGGAEKQPDWWPKPWGPGKDERVRHVEPDHLLKKERVHLLVHILRLVIAPNAEQHPDIAKLNIDIAKLEEVTMESLSGFFNENDKNNNSKKKPYLKEIFRVAGHEERFRRGEIDASTEVFVMADDKVPESYQGSDDDMGEDESNDVSGRTSSRISPPKTAGAHSIISGASSDHNHSPATLQGANFMGEIPVRGHQQYPPALLPPEMNPSPHSYVEGASIPVSTQPSLQSHGSMHMQDMIPSPHDNGGRRTSLFSSPANEFPNGSTSSLSYGTWQQSTTAPPNANLYAFNTQTPTPPQPPSTFVPQQGVPPQYLGSQYHSLPHPNDVYRGGGPVTQSPVSHGGSGFQNFLPHDGRTMPGAGLKMEPLNRGPLH</sequence>
<dbReference type="InterPro" id="IPR047092">
    <property type="entry name" value="AFUB_07903/YDR124W-like_hel"/>
</dbReference>
<feature type="compositionally biased region" description="Polar residues" evidence="1">
    <location>
        <begin position="486"/>
        <end position="516"/>
    </location>
</feature>
<feature type="compositionally biased region" description="Polar residues" evidence="1">
    <location>
        <begin position="455"/>
        <end position="466"/>
    </location>
</feature>
<dbReference type="PANTHER" id="PTHR36102:SF1">
    <property type="entry name" value="YDR124W-LIKE HELICAL BUNDLE DOMAIN-CONTAINING PROTEIN"/>
    <property type="match status" value="1"/>
</dbReference>
<dbReference type="InterPro" id="IPR021264">
    <property type="entry name" value="AFUB_079030/YDR124W-like"/>
</dbReference>
<gene>
    <name evidence="3" type="ORF">B0T16DRAFT_157783</name>
</gene>
<evidence type="ECO:0000259" key="2">
    <source>
        <dbReference type="Pfam" id="PF11001"/>
    </source>
</evidence>
<feature type="compositionally biased region" description="Acidic residues" evidence="1">
    <location>
        <begin position="369"/>
        <end position="379"/>
    </location>
</feature>
<proteinExistence type="predicted"/>
<protein>
    <recommendedName>
        <fullName evidence="2">Subtelomeric hrmA-associated cluster protein AFUB-079030/YDR124W-like helical bundle domain-containing protein</fullName>
    </recommendedName>
</protein>
<feature type="compositionally biased region" description="Basic residues" evidence="1">
    <location>
        <begin position="158"/>
        <end position="168"/>
    </location>
</feature>
<feature type="region of interest" description="Disordered" evidence="1">
    <location>
        <begin position="363"/>
        <end position="416"/>
    </location>
</feature>
<evidence type="ECO:0000256" key="1">
    <source>
        <dbReference type="SAM" id="MobiDB-lite"/>
    </source>
</evidence>
<feature type="region of interest" description="Disordered" evidence="1">
    <location>
        <begin position="145"/>
        <end position="188"/>
    </location>
</feature>
<accession>A0AA40CPW3</accession>
<keyword evidence="4" id="KW-1185">Reference proteome</keyword>
<dbReference type="EMBL" id="JAULSV010000004">
    <property type="protein sequence ID" value="KAK0646267.1"/>
    <property type="molecule type" value="Genomic_DNA"/>
</dbReference>
<dbReference type="AlphaFoldDB" id="A0AA40CPW3"/>
<feature type="region of interest" description="Disordered" evidence="1">
    <location>
        <begin position="429"/>
        <end position="565"/>
    </location>
</feature>
<comment type="caution">
    <text evidence="3">The sequence shown here is derived from an EMBL/GenBank/DDBJ whole genome shotgun (WGS) entry which is preliminary data.</text>
</comment>
<organism evidence="3 4">
    <name type="scientific">Cercophora newfieldiana</name>
    <dbReference type="NCBI Taxonomy" id="92897"/>
    <lineage>
        <taxon>Eukaryota</taxon>
        <taxon>Fungi</taxon>
        <taxon>Dikarya</taxon>
        <taxon>Ascomycota</taxon>
        <taxon>Pezizomycotina</taxon>
        <taxon>Sordariomycetes</taxon>
        <taxon>Sordariomycetidae</taxon>
        <taxon>Sordariales</taxon>
        <taxon>Lasiosphaeriaceae</taxon>
        <taxon>Cercophora</taxon>
    </lineage>
</organism>
<dbReference type="Pfam" id="PF11001">
    <property type="entry name" value="AFUB_07903_YDR124W_hel"/>
    <property type="match status" value="1"/>
</dbReference>
<evidence type="ECO:0000313" key="3">
    <source>
        <dbReference type="EMBL" id="KAK0646267.1"/>
    </source>
</evidence>
<dbReference type="PANTHER" id="PTHR36102">
    <property type="entry name" value="CHROMOSOME 10, WHOLE GENOME SHOTGUN SEQUENCE"/>
    <property type="match status" value="1"/>
</dbReference>